<evidence type="ECO:0000256" key="3">
    <source>
        <dbReference type="ARBA" id="ARBA00023125"/>
    </source>
</evidence>
<evidence type="ECO:0000259" key="8">
    <source>
        <dbReference type="PROSITE" id="PS51486"/>
    </source>
</evidence>
<dbReference type="Proteomes" id="UP001174909">
    <property type="component" value="Unassembled WGS sequence"/>
</dbReference>
<dbReference type="FunFam" id="1.10.150.60:FF:000007">
    <property type="entry name" value="AT-rich interactive domain-containing protein 3C"/>
    <property type="match status" value="1"/>
</dbReference>
<dbReference type="Pfam" id="PF01388">
    <property type="entry name" value="ARID"/>
    <property type="match status" value="1"/>
</dbReference>
<feature type="region of interest" description="Disordered" evidence="6">
    <location>
        <begin position="373"/>
        <end position="422"/>
    </location>
</feature>
<dbReference type="SMART" id="SM00501">
    <property type="entry name" value="BRIGHT"/>
    <property type="match status" value="1"/>
</dbReference>
<feature type="region of interest" description="Disordered" evidence="6">
    <location>
        <begin position="57"/>
        <end position="114"/>
    </location>
</feature>
<feature type="region of interest" description="Disordered" evidence="6">
    <location>
        <begin position="560"/>
        <end position="613"/>
    </location>
</feature>
<feature type="compositionally biased region" description="Low complexity" evidence="6">
    <location>
        <begin position="575"/>
        <end position="592"/>
    </location>
</feature>
<keyword evidence="5" id="KW-0539">Nucleus</keyword>
<accession>A0AA35W3U7</accession>
<keyword evidence="4" id="KW-0804">Transcription</keyword>
<keyword evidence="2" id="KW-0805">Transcription regulation</keyword>
<dbReference type="InterPro" id="IPR036431">
    <property type="entry name" value="ARID_dom_sf"/>
</dbReference>
<dbReference type="SUPFAM" id="SSF46774">
    <property type="entry name" value="ARID-like"/>
    <property type="match status" value="1"/>
</dbReference>
<evidence type="ECO:0000313" key="9">
    <source>
        <dbReference type="EMBL" id="CAI8006489.1"/>
    </source>
</evidence>
<dbReference type="GO" id="GO:0006357">
    <property type="term" value="P:regulation of transcription by RNA polymerase II"/>
    <property type="evidence" value="ECO:0007669"/>
    <property type="project" value="InterPro"/>
</dbReference>
<evidence type="ECO:0000313" key="10">
    <source>
        <dbReference type="Proteomes" id="UP001174909"/>
    </source>
</evidence>
<dbReference type="Gene3D" id="1.10.150.60">
    <property type="entry name" value="ARID DNA-binding domain"/>
    <property type="match status" value="1"/>
</dbReference>
<dbReference type="SMART" id="SM01014">
    <property type="entry name" value="ARID"/>
    <property type="match status" value="1"/>
</dbReference>
<evidence type="ECO:0000259" key="7">
    <source>
        <dbReference type="PROSITE" id="PS51011"/>
    </source>
</evidence>
<dbReference type="AlphaFoldDB" id="A0AA35W3U7"/>
<evidence type="ECO:0000256" key="1">
    <source>
        <dbReference type="ARBA" id="ARBA00004123"/>
    </source>
</evidence>
<dbReference type="InterPro" id="IPR045147">
    <property type="entry name" value="ARI3A/B/C"/>
</dbReference>
<reference evidence="9" key="1">
    <citation type="submission" date="2023-03" db="EMBL/GenBank/DDBJ databases">
        <authorList>
            <person name="Steffen K."/>
            <person name="Cardenas P."/>
        </authorList>
    </citation>
    <scope>NUCLEOTIDE SEQUENCE</scope>
</reference>
<dbReference type="InterPro" id="IPR023334">
    <property type="entry name" value="REKLES_domain"/>
</dbReference>
<proteinExistence type="predicted"/>
<dbReference type="GO" id="GO:0003677">
    <property type="term" value="F:DNA binding"/>
    <property type="evidence" value="ECO:0007669"/>
    <property type="project" value="UniProtKB-KW"/>
</dbReference>
<keyword evidence="10" id="KW-1185">Reference proteome</keyword>
<protein>
    <submittedName>
        <fullName evidence="9">AT-rich interactive domain-containing protein 3A</fullName>
    </submittedName>
</protein>
<evidence type="ECO:0000256" key="5">
    <source>
        <dbReference type="ARBA" id="ARBA00023242"/>
    </source>
</evidence>
<evidence type="ECO:0000256" key="4">
    <source>
        <dbReference type="ARBA" id="ARBA00023163"/>
    </source>
</evidence>
<feature type="domain" description="ARID" evidence="7">
    <location>
        <begin position="168"/>
        <end position="260"/>
    </location>
</feature>
<dbReference type="InterPro" id="IPR001606">
    <property type="entry name" value="ARID_dom"/>
</dbReference>
<dbReference type="EMBL" id="CASHTH010000689">
    <property type="protein sequence ID" value="CAI8006489.1"/>
    <property type="molecule type" value="Genomic_DNA"/>
</dbReference>
<feature type="domain" description="REKLES" evidence="8">
    <location>
        <begin position="555"/>
        <end position="661"/>
    </location>
</feature>
<sequence>MLDRGVLTMNGARAAGQRSPPPSEDITEASDLLSNPSYDIITEDVGRFTTQYYHTVEPSEGILSPKDGAGSSSDSSSSGRSKTSSTSSDEGGHHHRKRDQTSPPSEDVRSSSSLPTTLEYVVPALQQKVAVSVCGSVSGQGAGGGEGTSVKHWSYEEQFKQLYNLSAEPERKEFLDKLFDYMQKKGSPITRVPIMAKQPLDLYRLFKLVVERGGLVEVIKKKAWRAVAKELNLPASITSAAFTMRSQYVKYLYPFECEMENLSDPQELQVAIDSHKRDRRQSDAAEFMHQPLGAGRTTLESLTPVTNTITHTPQGIQILSSPTMALPHGAIPPYSGSFIVTGPGGTQMVTPQMSGPPQLVQMTATHHGIPIMVPALAPGKPADLGAMQQQQQQGEDRDDVSSQASSEASDRENSAPPTKRVALDIGGRIVAATRIHPGATAGFMMTPTRHMVPTSHFASPHVIQMGPNSHIPVVMPTSTATGFMSQTSSPVDTGVSNGLVFKDDSSSRRSPLENGACSPHLLVSGAGSAKPTQVVSASHLLHMTSPRHPTVPLVLPTNAITLGHHHGNSSKHRSSQSSSSSNPSVNHTHPSSTATDKSHHSKHNGGALSTAGSTSLKMPFANIAIQSANKDGENGDSTLLVTLEINDTVFQGVLFAKPHPTSSPSR</sequence>
<feature type="region of interest" description="Disordered" evidence="6">
    <location>
        <begin position="1"/>
        <end position="37"/>
    </location>
</feature>
<dbReference type="PANTHER" id="PTHR15348">
    <property type="entry name" value="AT-RICH INTERACTIVE DOMAIN-CONTAINING PROTEIN ARID DOMAIN- CONTAINING PROTEIN DEAD RINGER PROTEIN B-CELL REGULATOR OF IGH TRANSCRIPTION BRIGHT"/>
    <property type="match status" value="1"/>
</dbReference>
<name>A0AA35W3U7_GEOBA</name>
<dbReference type="GO" id="GO:0005634">
    <property type="term" value="C:nucleus"/>
    <property type="evidence" value="ECO:0007669"/>
    <property type="project" value="UniProtKB-SubCell"/>
</dbReference>
<comment type="subcellular location">
    <subcellularLocation>
        <location evidence="1">Nucleus</location>
    </subcellularLocation>
</comment>
<feature type="compositionally biased region" description="Low complexity" evidence="6">
    <location>
        <begin position="64"/>
        <end position="89"/>
    </location>
</feature>
<organism evidence="9 10">
    <name type="scientific">Geodia barretti</name>
    <name type="common">Barrett's horny sponge</name>
    <dbReference type="NCBI Taxonomy" id="519541"/>
    <lineage>
        <taxon>Eukaryota</taxon>
        <taxon>Metazoa</taxon>
        <taxon>Porifera</taxon>
        <taxon>Demospongiae</taxon>
        <taxon>Heteroscleromorpha</taxon>
        <taxon>Tetractinellida</taxon>
        <taxon>Astrophorina</taxon>
        <taxon>Geodiidae</taxon>
        <taxon>Geodia</taxon>
    </lineage>
</organism>
<dbReference type="PANTHER" id="PTHR15348:SF0">
    <property type="entry name" value="PROTEIN DEAD RINGER"/>
    <property type="match status" value="1"/>
</dbReference>
<evidence type="ECO:0000256" key="2">
    <source>
        <dbReference type="ARBA" id="ARBA00023015"/>
    </source>
</evidence>
<feature type="compositionally biased region" description="Basic residues" evidence="6">
    <location>
        <begin position="563"/>
        <end position="574"/>
    </location>
</feature>
<evidence type="ECO:0000256" key="6">
    <source>
        <dbReference type="SAM" id="MobiDB-lite"/>
    </source>
</evidence>
<keyword evidence="3" id="KW-0238">DNA-binding</keyword>
<gene>
    <name evidence="9" type="ORF">GBAR_LOCUS4741</name>
</gene>
<dbReference type="PROSITE" id="PS51011">
    <property type="entry name" value="ARID"/>
    <property type="match status" value="1"/>
</dbReference>
<comment type="caution">
    <text evidence="9">The sequence shown here is derived from an EMBL/GenBank/DDBJ whole genome shotgun (WGS) entry which is preliminary data.</text>
</comment>
<feature type="compositionally biased region" description="Low complexity" evidence="6">
    <location>
        <begin position="102"/>
        <end position="114"/>
    </location>
</feature>
<dbReference type="PROSITE" id="PS51486">
    <property type="entry name" value="REKLES"/>
    <property type="match status" value="1"/>
</dbReference>